<evidence type="ECO:0000256" key="1">
    <source>
        <dbReference type="ARBA" id="ARBA00022722"/>
    </source>
</evidence>
<dbReference type="GO" id="GO:0046872">
    <property type="term" value="F:metal ion binding"/>
    <property type="evidence" value="ECO:0007669"/>
    <property type="project" value="UniProtKB-KW"/>
</dbReference>
<keyword evidence="5" id="KW-1015">Disulfide bond</keyword>
<dbReference type="GO" id="GO:0004519">
    <property type="term" value="F:endonuclease activity"/>
    <property type="evidence" value="ECO:0007669"/>
    <property type="project" value="UniProtKB-KW"/>
</dbReference>
<dbReference type="GO" id="GO:0016788">
    <property type="term" value="F:hydrolase activity, acting on ester bonds"/>
    <property type="evidence" value="ECO:0007669"/>
    <property type="project" value="InterPro"/>
</dbReference>
<gene>
    <name evidence="7" type="ORF">CLV91_3382</name>
</gene>
<dbReference type="InterPro" id="IPR008947">
    <property type="entry name" value="PLipase_C/P1_nuclease_dom_sf"/>
</dbReference>
<dbReference type="AlphaFoldDB" id="A0A495DST1"/>
<dbReference type="GO" id="GO:0003676">
    <property type="term" value="F:nucleic acid binding"/>
    <property type="evidence" value="ECO:0007669"/>
    <property type="project" value="InterPro"/>
</dbReference>
<protein>
    <submittedName>
        <fullName evidence="7">S1/P1 nuclease</fullName>
    </submittedName>
</protein>
<keyword evidence="4" id="KW-0378">Hydrolase</keyword>
<proteinExistence type="predicted"/>
<evidence type="ECO:0000313" key="7">
    <source>
        <dbReference type="EMBL" id="RKR06527.1"/>
    </source>
</evidence>
<keyword evidence="6" id="KW-0325">Glycoprotein</keyword>
<keyword evidence="2" id="KW-0479">Metal-binding</keyword>
<evidence type="ECO:0000256" key="4">
    <source>
        <dbReference type="ARBA" id="ARBA00022801"/>
    </source>
</evidence>
<keyword evidence="1" id="KW-0540">Nuclease</keyword>
<organism evidence="7 8">
    <name type="scientific">Maribacter vaceletii</name>
    <dbReference type="NCBI Taxonomy" id="1206816"/>
    <lineage>
        <taxon>Bacteria</taxon>
        <taxon>Pseudomonadati</taxon>
        <taxon>Bacteroidota</taxon>
        <taxon>Flavobacteriia</taxon>
        <taxon>Flavobacteriales</taxon>
        <taxon>Flavobacteriaceae</taxon>
        <taxon>Maribacter</taxon>
    </lineage>
</organism>
<dbReference type="GO" id="GO:0006308">
    <property type="term" value="P:DNA catabolic process"/>
    <property type="evidence" value="ECO:0007669"/>
    <property type="project" value="InterPro"/>
</dbReference>
<reference evidence="7 8" key="1">
    <citation type="submission" date="2018-10" db="EMBL/GenBank/DDBJ databases">
        <title>Genomic Encyclopedia of Archaeal and Bacterial Type Strains, Phase II (KMG-II): from individual species to whole genera.</title>
        <authorList>
            <person name="Goeker M."/>
        </authorList>
    </citation>
    <scope>NUCLEOTIDE SEQUENCE [LARGE SCALE GENOMIC DNA]</scope>
    <source>
        <strain evidence="7 8">DSM 25230</strain>
    </source>
</reference>
<sequence>MKKFTILFFFIVQLSFGNSIFWSKKGHRVVGEVAQKHLTRKARKEISKLLDGQSLASVANHADFIKADKKFREFSAWHYVNFPEGKKYTDVKPSKYGDIIQGIEKCVAIIKDKKKSKEDRAFYLKLLVHFIGDLHQPMHVGRLADKGGNDIQVQWFSKGSNLHKVWDTNMIEDYGMSYTELASSLPKINKVKRKAIQEGTIYDWVEESQDLANKVYESVEIGEKLSYKYSYIWWATVEKQLQIGGVRLAKVLNNLF</sequence>
<dbReference type="PANTHER" id="PTHR33146">
    <property type="entry name" value="ENDONUCLEASE 4"/>
    <property type="match status" value="1"/>
</dbReference>
<dbReference type="RefSeq" id="WP_121069362.1">
    <property type="nucleotide sequence ID" value="NZ_RBIQ01000014.1"/>
</dbReference>
<dbReference type="CDD" id="cd11010">
    <property type="entry name" value="S1-P1_nuclease"/>
    <property type="match status" value="1"/>
</dbReference>
<evidence type="ECO:0000256" key="6">
    <source>
        <dbReference type="ARBA" id="ARBA00023180"/>
    </source>
</evidence>
<evidence type="ECO:0000256" key="3">
    <source>
        <dbReference type="ARBA" id="ARBA00022759"/>
    </source>
</evidence>
<dbReference type="PANTHER" id="PTHR33146:SF26">
    <property type="entry name" value="ENDONUCLEASE 4"/>
    <property type="match status" value="1"/>
</dbReference>
<accession>A0A495DST1</accession>
<keyword evidence="3" id="KW-0255">Endonuclease</keyword>
<name>A0A495DST1_9FLAO</name>
<comment type="caution">
    <text evidence="7">The sequence shown here is derived from an EMBL/GenBank/DDBJ whole genome shotgun (WGS) entry which is preliminary data.</text>
</comment>
<dbReference type="EMBL" id="RBIQ01000014">
    <property type="protein sequence ID" value="RKR06527.1"/>
    <property type="molecule type" value="Genomic_DNA"/>
</dbReference>
<evidence type="ECO:0000313" key="8">
    <source>
        <dbReference type="Proteomes" id="UP000269412"/>
    </source>
</evidence>
<evidence type="ECO:0000256" key="2">
    <source>
        <dbReference type="ARBA" id="ARBA00022723"/>
    </source>
</evidence>
<keyword evidence="8" id="KW-1185">Reference proteome</keyword>
<dbReference type="SUPFAM" id="SSF48537">
    <property type="entry name" value="Phospholipase C/P1 nuclease"/>
    <property type="match status" value="1"/>
</dbReference>
<evidence type="ECO:0000256" key="5">
    <source>
        <dbReference type="ARBA" id="ARBA00023157"/>
    </source>
</evidence>
<dbReference type="Pfam" id="PF02265">
    <property type="entry name" value="S1-P1_nuclease"/>
    <property type="match status" value="1"/>
</dbReference>
<dbReference type="OrthoDB" id="267579at2"/>
<dbReference type="Gene3D" id="1.10.575.10">
    <property type="entry name" value="P1 Nuclease"/>
    <property type="match status" value="1"/>
</dbReference>
<dbReference type="Proteomes" id="UP000269412">
    <property type="component" value="Unassembled WGS sequence"/>
</dbReference>
<dbReference type="InterPro" id="IPR003154">
    <property type="entry name" value="S1/P1nuclease"/>
</dbReference>